<organism evidence="3 4">
    <name type="scientific">Candidatus Curtissbacteria bacterium GW2011_GWA1_40_16</name>
    <dbReference type="NCBI Taxonomy" id="1618405"/>
    <lineage>
        <taxon>Bacteria</taxon>
        <taxon>Candidatus Curtissiibacteriota</taxon>
    </lineage>
</organism>
<dbReference type="AlphaFoldDB" id="A0A0G0TSZ4"/>
<name>A0A0G0TSZ4_9BACT</name>
<evidence type="ECO:0000313" key="4">
    <source>
        <dbReference type="Proteomes" id="UP000034531"/>
    </source>
</evidence>
<proteinExistence type="predicted"/>
<dbReference type="InterPro" id="IPR050088">
    <property type="entry name" value="IspD/TarI_cytidylyltransf_bact"/>
</dbReference>
<dbReference type="PANTHER" id="PTHR32125:SF4">
    <property type="entry name" value="2-C-METHYL-D-ERYTHRITOL 4-PHOSPHATE CYTIDYLYLTRANSFERASE, CHLOROPLASTIC"/>
    <property type="match status" value="1"/>
</dbReference>
<dbReference type="GO" id="GO:0050518">
    <property type="term" value="F:2-C-methyl-D-erythritol 4-phosphate cytidylyltransferase activity"/>
    <property type="evidence" value="ECO:0007669"/>
    <property type="project" value="TreeGrafter"/>
</dbReference>
<protein>
    <submittedName>
        <fullName evidence="3">Ispd/ispf bifunctional enzyme</fullName>
    </submittedName>
</protein>
<reference evidence="3 4" key="1">
    <citation type="journal article" date="2015" name="Nature">
        <title>rRNA introns, odd ribosomes, and small enigmatic genomes across a large radiation of phyla.</title>
        <authorList>
            <person name="Brown C.T."/>
            <person name="Hug L.A."/>
            <person name="Thomas B.C."/>
            <person name="Sharon I."/>
            <person name="Castelle C.J."/>
            <person name="Singh A."/>
            <person name="Wilkins M.J."/>
            <person name="Williams K.H."/>
            <person name="Banfield J.F."/>
        </authorList>
    </citation>
    <scope>NUCLEOTIDE SEQUENCE [LARGE SCALE GENOMIC DNA]</scope>
</reference>
<evidence type="ECO:0000256" key="1">
    <source>
        <dbReference type="ARBA" id="ARBA00022679"/>
    </source>
</evidence>
<dbReference type="Proteomes" id="UP000034531">
    <property type="component" value="Unassembled WGS sequence"/>
</dbReference>
<dbReference type="CDD" id="cd02516">
    <property type="entry name" value="CDP-ME_synthetase"/>
    <property type="match status" value="1"/>
</dbReference>
<dbReference type="InterPro" id="IPR029044">
    <property type="entry name" value="Nucleotide-diphossugar_trans"/>
</dbReference>
<sequence length="198" mass="21951">MAFEKSKAVDEIIVSASGADIPKIRAIFKKYGFGKVKDYVASLATRQESTFEVLKRIKPRMKNSDLVGVHNGANPFVTRTEIKQVFEAASQFGAALLAQPARDTVKISTKSGLVSETPPRQFSWYAQTPQVATFSNLWKAFTKAKKQKFIGTDDAQLLERAGVRPKIVPCSNVNMKITFVEDLTVAGQILKTFAKNYE</sequence>
<keyword evidence="1" id="KW-0808">Transferase</keyword>
<dbReference type="PANTHER" id="PTHR32125">
    <property type="entry name" value="2-C-METHYL-D-ERYTHRITOL 4-PHOSPHATE CYTIDYLYLTRANSFERASE, CHLOROPLASTIC"/>
    <property type="match status" value="1"/>
</dbReference>
<accession>A0A0G0TSZ4</accession>
<comment type="caution">
    <text evidence="3">The sequence shown here is derived from an EMBL/GenBank/DDBJ whole genome shotgun (WGS) entry which is preliminary data.</text>
</comment>
<dbReference type="Pfam" id="PF01128">
    <property type="entry name" value="IspD"/>
    <property type="match status" value="1"/>
</dbReference>
<evidence type="ECO:0000256" key="2">
    <source>
        <dbReference type="ARBA" id="ARBA00022695"/>
    </source>
</evidence>
<dbReference type="SUPFAM" id="SSF53448">
    <property type="entry name" value="Nucleotide-diphospho-sugar transferases"/>
    <property type="match status" value="1"/>
</dbReference>
<dbReference type="Gene3D" id="3.90.550.10">
    <property type="entry name" value="Spore Coat Polysaccharide Biosynthesis Protein SpsA, Chain A"/>
    <property type="match status" value="1"/>
</dbReference>
<dbReference type="EMBL" id="LBYI01000014">
    <property type="protein sequence ID" value="KKR50165.1"/>
    <property type="molecule type" value="Genomic_DNA"/>
</dbReference>
<evidence type="ECO:0000313" key="3">
    <source>
        <dbReference type="EMBL" id="KKR50165.1"/>
    </source>
</evidence>
<keyword evidence="2" id="KW-0548">Nucleotidyltransferase</keyword>
<gene>
    <name evidence="3" type="ORF">UT84_C0014G0013</name>
</gene>
<dbReference type="InterPro" id="IPR034683">
    <property type="entry name" value="IspD/TarI"/>
</dbReference>